<accession>A0A4Q9I0K0</accession>
<protein>
    <submittedName>
        <fullName evidence="1">Uncharacterized protein</fullName>
    </submittedName>
</protein>
<dbReference type="Proteomes" id="UP000292452">
    <property type="component" value="Unassembled WGS sequence"/>
</dbReference>
<evidence type="ECO:0000313" key="1">
    <source>
        <dbReference type="EMBL" id="TBO60895.1"/>
    </source>
</evidence>
<evidence type="ECO:0000313" key="2">
    <source>
        <dbReference type="Proteomes" id="UP000292452"/>
    </source>
</evidence>
<organism evidence="1 2">
    <name type="scientific">Streptomyces kasugaensis</name>
    <dbReference type="NCBI Taxonomy" id="1946"/>
    <lineage>
        <taxon>Bacteria</taxon>
        <taxon>Bacillati</taxon>
        <taxon>Actinomycetota</taxon>
        <taxon>Actinomycetes</taxon>
        <taxon>Kitasatosporales</taxon>
        <taxon>Streptomycetaceae</taxon>
        <taxon>Streptomyces</taxon>
    </lineage>
</organism>
<dbReference type="OrthoDB" id="9792518at2"/>
<keyword evidence="2" id="KW-1185">Reference proteome</keyword>
<sequence length="134" mass="15265">MMPWNLLDLDSALRASWAADTCSPDDLARADWQPENPAWGHCDITALIVNDVFGGGLIAGEVHFNEVQHGFHMWNRLPSGIEIDLTREQFRRGQTVTEGRVVERPPGPLRRWDEYLLLRKRVIVHLGYLPEPAV</sequence>
<dbReference type="AlphaFoldDB" id="A0A4Q9I0K0"/>
<dbReference type="RefSeq" id="WP_094792451.1">
    <property type="nucleotide sequence ID" value="NZ_NDXL01000001.1"/>
</dbReference>
<comment type="caution">
    <text evidence="1">The sequence shown here is derived from an EMBL/GenBank/DDBJ whole genome shotgun (WGS) entry which is preliminary data.</text>
</comment>
<reference evidence="1 2" key="1">
    <citation type="submission" date="2019-02" db="EMBL/GenBank/DDBJ databases">
        <title>Draft Genome Sequence of Streptomyces sp. AM-2504, identified by 16S rRNA comparative analysis as a Streptomyces Kasugaensis strain.</title>
        <authorList>
            <person name="Napolioni V."/>
            <person name="Giuliodori A.M."/>
            <person name="Spurio R."/>
            <person name="Fabbretti A."/>
        </authorList>
    </citation>
    <scope>NUCLEOTIDE SEQUENCE [LARGE SCALE GENOMIC DNA]</scope>
    <source>
        <strain evidence="1 2">AM-2504</strain>
    </source>
</reference>
<dbReference type="InterPro" id="IPR056238">
    <property type="entry name" value="YunG-like"/>
</dbReference>
<dbReference type="EMBL" id="SIXH01000022">
    <property type="protein sequence ID" value="TBO60895.1"/>
    <property type="molecule type" value="Genomic_DNA"/>
</dbReference>
<gene>
    <name evidence="1" type="ORF">EYS09_04135</name>
</gene>
<dbReference type="Pfam" id="PF24585">
    <property type="entry name" value="YunG"/>
    <property type="match status" value="1"/>
</dbReference>
<proteinExistence type="predicted"/>
<name>A0A4Q9I0K0_STRKA</name>